<dbReference type="RefSeq" id="WP_283426488.1">
    <property type="nucleotide sequence ID" value="NZ_FXTY01000005.1"/>
</dbReference>
<evidence type="ECO:0008006" key="4">
    <source>
        <dbReference type="Google" id="ProtNLM"/>
    </source>
</evidence>
<name>A0ABY1P437_9RHOB</name>
<keyword evidence="3" id="KW-1185">Reference proteome</keyword>
<feature type="chain" id="PRO_5046681483" description="DUF3108 domain-containing protein" evidence="1">
    <location>
        <begin position="31"/>
        <end position="242"/>
    </location>
</feature>
<evidence type="ECO:0000313" key="3">
    <source>
        <dbReference type="Proteomes" id="UP001157961"/>
    </source>
</evidence>
<reference evidence="2 3" key="1">
    <citation type="submission" date="2017-05" db="EMBL/GenBank/DDBJ databases">
        <authorList>
            <person name="Varghese N."/>
            <person name="Submissions S."/>
        </authorList>
    </citation>
    <scope>NUCLEOTIDE SEQUENCE [LARGE SCALE GENOMIC DNA]</scope>
    <source>
        <strain evidence="2 3">DSM 29734</strain>
    </source>
</reference>
<feature type="signal peptide" evidence="1">
    <location>
        <begin position="1"/>
        <end position="30"/>
    </location>
</feature>
<proteinExistence type="predicted"/>
<protein>
    <recommendedName>
        <fullName evidence="4">DUF3108 domain-containing protein</fullName>
    </recommendedName>
</protein>
<dbReference type="Pfam" id="PF11306">
    <property type="entry name" value="DUF3108"/>
    <property type="match status" value="1"/>
</dbReference>
<sequence>MPRMTPFCLPRPRRLLATLLLCAAAQMAGAETQKWSVHAFGFKVGELNVAGVQSNNSFSGSGSFQTTGLAGALRRIRFTAQSQGTVKGTRISPTRYAGFIDTGKRVSETTLAFSGTVPRKTAGAQKPATPISNQALRGAVDPMTMMWLTLRDHSTDKLCTLGQTQYDGTRLVRITLKSRQNGEGKVTCSGTYDRIGGYSAEELAELKTSPLAIVYTPKGDHWRASEVYLTSRHGKAKLVRRD</sequence>
<evidence type="ECO:0000256" key="1">
    <source>
        <dbReference type="SAM" id="SignalP"/>
    </source>
</evidence>
<organism evidence="2 3">
    <name type="scientific">Shimia sagamensis</name>
    <dbReference type="NCBI Taxonomy" id="1566352"/>
    <lineage>
        <taxon>Bacteria</taxon>
        <taxon>Pseudomonadati</taxon>
        <taxon>Pseudomonadota</taxon>
        <taxon>Alphaproteobacteria</taxon>
        <taxon>Rhodobacterales</taxon>
        <taxon>Roseobacteraceae</taxon>
    </lineage>
</organism>
<dbReference type="EMBL" id="FXTY01000005">
    <property type="protein sequence ID" value="SMP25249.1"/>
    <property type="molecule type" value="Genomic_DNA"/>
</dbReference>
<gene>
    <name evidence="2" type="ORF">SAMN06265373_10565</name>
</gene>
<keyword evidence="1" id="KW-0732">Signal</keyword>
<dbReference type="InterPro" id="IPR021457">
    <property type="entry name" value="DUF3108"/>
</dbReference>
<dbReference type="Proteomes" id="UP001157961">
    <property type="component" value="Unassembled WGS sequence"/>
</dbReference>
<evidence type="ECO:0000313" key="2">
    <source>
        <dbReference type="EMBL" id="SMP25249.1"/>
    </source>
</evidence>
<comment type="caution">
    <text evidence="2">The sequence shown here is derived from an EMBL/GenBank/DDBJ whole genome shotgun (WGS) entry which is preliminary data.</text>
</comment>
<accession>A0ABY1P437</accession>